<reference evidence="1" key="3">
    <citation type="submission" date="2022-06" db="EMBL/GenBank/DDBJ databases">
        <title>Resources to Facilitate Use of the Altered Schaedler Flora (ASF) Mouse Model to Study Microbiome Function.</title>
        <authorList>
            <person name="Proctor A."/>
            <person name="Parvinroo S."/>
            <person name="Richie T."/>
            <person name="Jia X."/>
            <person name="Lee S.T.M."/>
            <person name="Karp P.D."/>
            <person name="Paley S."/>
            <person name="Kostic A.D."/>
            <person name="Pierre J.F."/>
            <person name="Wannemuehler M.J."/>
            <person name="Phillips G.J."/>
        </authorList>
    </citation>
    <scope>NUCLEOTIDE SEQUENCE</scope>
    <source>
        <strain evidence="1">ASF457</strain>
    </source>
</reference>
<dbReference type="Proteomes" id="UP000017429">
    <property type="component" value="Chromosome"/>
</dbReference>
<organism evidence="1 2">
    <name type="scientific">Mucispirillum schaedleri ASF457</name>
    <dbReference type="NCBI Taxonomy" id="1379858"/>
    <lineage>
        <taxon>Bacteria</taxon>
        <taxon>Pseudomonadati</taxon>
        <taxon>Deferribacterota</taxon>
        <taxon>Deferribacteres</taxon>
        <taxon>Deferribacterales</taxon>
        <taxon>Mucispirillaceae</taxon>
        <taxon>Mucispirillum</taxon>
    </lineage>
</organism>
<gene>
    <name evidence="1" type="ORF">N508_000024</name>
</gene>
<evidence type="ECO:0000313" key="1">
    <source>
        <dbReference type="EMBL" id="USF22971.1"/>
    </source>
</evidence>
<dbReference type="InterPro" id="IPR009061">
    <property type="entry name" value="DNA-bd_dom_put_sf"/>
</dbReference>
<dbReference type="InterPro" id="IPR041657">
    <property type="entry name" value="HTH_17"/>
</dbReference>
<dbReference type="RefSeq" id="WP_023276780.1">
    <property type="nucleotide sequence ID" value="NZ_CP097562.1"/>
</dbReference>
<reference evidence="1" key="2">
    <citation type="submission" date="2022-05" db="EMBL/GenBank/DDBJ databases">
        <authorList>
            <person name="Proctor A.L."/>
            <person name="Phillips G.J."/>
            <person name="Wannemuehler M.J."/>
        </authorList>
    </citation>
    <scope>NUCLEOTIDE SEQUENCE</scope>
    <source>
        <strain evidence="1">ASF457</strain>
    </source>
</reference>
<name>V2QD60_9BACT</name>
<reference evidence="1" key="1">
    <citation type="journal article" date="2014" name="Genome Announc.">
        <title>Draft genome sequences of the altered schaedler flora, a defined bacterial community from gnotobiotic mice.</title>
        <authorList>
            <person name="Wannemuehler M.J."/>
            <person name="Overstreet A.M."/>
            <person name="Ward D.V."/>
            <person name="Phillips G.J."/>
        </authorList>
    </citation>
    <scope>NUCLEOTIDE SEQUENCE</scope>
    <source>
        <strain evidence="1">ASF457</strain>
    </source>
</reference>
<dbReference type="SUPFAM" id="SSF46955">
    <property type="entry name" value="Putative DNA-binding domain"/>
    <property type="match status" value="1"/>
</dbReference>
<dbReference type="EMBL" id="CP097562">
    <property type="protein sequence ID" value="USF22971.1"/>
    <property type="molecule type" value="Genomic_DNA"/>
</dbReference>
<sequence>MSFEEVIAASVSNAVEKALSESVKHITNLAGESARKSKYSLDDLLTEKQTAEYLNVEVSTLQQWRFYKKYLPYCVLGNKTIRYKFSDILEFATSNKVLVTK</sequence>
<accession>V2QD60</accession>
<dbReference type="OrthoDB" id="123463at2"/>
<keyword evidence="2" id="KW-1185">Reference proteome</keyword>
<dbReference type="AlphaFoldDB" id="V2QD60"/>
<proteinExistence type="predicted"/>
<dbReference type="KEGG" id="msch:N508_000024"/>
<evidence type="ECO:0000313" key="2">
    <source>
        <dbReference type="Proteomes" id="UP000017429"/>
    </source>
</evidence>
<dbReference type="Pfam" id="PF12728">
    <property type="entry name" value="HTH_17"/>
    <property type="match status" value="1"/>
</dbReference>
<protein>
    <submittedName>
        <fullName evidence="1">Uncharacterized protein</fullName>
    </submittedName>
</protein>